<reference evidence="1" key="2">
    <citation type="submission" date="2020-09" db="EMBL/GenBank/DDBJ databases">
        <authorList>
            <person name="Sun Q."/>
            <person name="Ohkuma M."/>
        </authorList>
    </citation>
    <scope>NUCLEOTIDE SEQUENCE</scope>
    <source>
        <strain evidence="1">JCM 4122</strain>
    </source>
</reference>
<evidence type="ECO:0000313" key="1">
    <source>
        <dbReference type="EMBL" id="GHF87139.1"/>
    </source>
</evidence>
<sequence length="144" mass="14614">MPRWAIVLMVVTGALCVLVPVGGVVAYVHASGRNHEELRFPSEDVTVARCAPDPASGRPVAELSVTSRAARTGTYTVTVEFLDARGEPVGRGVGKVADLAVGATGRTVVSGPAPASGGEGAAEKAAPRCDVYDVGFLAVGEEGP</sequence>
<comment type="caution">
    <text evidence="1">The sequence shown here is derived from an EMBL/GenBank/DDBJ whole genome shotgun (WGS) entry which is preliminary data.</text>
</comment>
<reference evidence="1" key="1">
    <citation type="journal article" date="2014" name="Int. J. Syst. Evol. Microbiol.">
        <title>Complete genome sequence of Corynebacterium casei LMG S-19264T (=DSM 44701T), isolated from a smear-ripened cheese.</title>
        <authorList>
            <consortium name="US DOE Joint Genome Institute (JGI-PGF)"/>
            <person name="Walter F."/>
            <person name="Albersmeier A."/>
            <person name="Kalinowski J."/>
            <person name="Ruckert C."/>
        </authorList>
    </citation>
    <scope>NUCLEOTIDE SEQUENCE</scope>
    <source>
        <strain evidence="1">JCM 4122</strain>
    </source>
</reference>
<name>A0A919BFC2_STRFL</name>
<dbReference type="Proteomes" id="UP000632849">
    <property type="component" value="Unassembled WGS sequence"/>
</dbReference>
<dbReference type="EMBL" id="BNBE01000001">
    <property type="protein sequence ID" value="GHF87139.1"/>
    <property type="molecule type" value="Genomic_DNA"/>
</dbReference>
<dbReference type="RefSeq" id="WP_190041086.1">
    <property type="nucleotide sequence ID" value="NZ_BNBE01000001.1"/>
</dbReference>
<organism evidence="1 2">
    <name type="scientific">Streptomyces filamentosus</name>
    <name type="common">Streptomyces roseosporus</name>
    <dbReference type="NCBI Taxonomy" id="67294"/>
    <lineage>
        <taxon>Bacteria</taxon>
        <taxon>Bacillati</taxon>
        <taxon>Actinomycetota</taxon>
        <taxon>Actinomycetes</taxon>
        <taxon>Kitasatosporales</taxon>
        <taxon>Streptomycetaceae</taxon>
        <taxon>Streptomyces</taxon>
    </lineage>
</organism>
<gene>
    <name evidence="1" type="ORF">GCM10017667_14570</name>
</gene>
<protein>
    <submittedName>
        <fullName evidence="1">Uncharacterized protein</fullName>
    </submittedName>
</protein>
<proteinExistence type="predicted"/>
<evidence type="ECO:0000313" key="2">
    <source>
        <dbReference type="Proteomes" id="UP000632849"/>
    </source>
</evidence>
<accession>A0A919BFC2</accession>
<keyword evidence="2" id="KW-1185">Reference proteome</keyword>
<dbReference type="AlphaFoldDB" id="A0A919BFC2"/>